<name>A0ACB8DC57_DERSI</name>
<sequence length="170" mass="17963">MDLAKVSGPNATTGQQPADQPLEPQPEIATASGRPESSEPPSKEPDATAGQDNMDQSESAASGLAGKRPWDEAKTKSTDSNVTEDATNKTSANTEAAEVHQKPPEEDFMDCREAEENSAVVKRPRDDGGEESKDASSSEPPAKAATSRRPRPTAKPNVKEGEKRAAQPPT</sequence>
<comment type="caution">
    <text evidence="1">The sequence shown here is derived from an EMBL/GenBank/DDBJ whole genome shotgun (WGS) entry which is preliminary data.</text>
</comment>
<keyword evidence="2" id="KW-1185">Reference proteome</keyword>
<organism evidence="1 2">
    <name type="scientific">Dermacentor silvarum</name>
    <name type="common">Tick</name>
    <dbReference type="NCBI Taxonomy" id="543639"/>
    <lineage>
        <taxon>Eukaryota</taxon>
        <taxon>Metazoa</taxon>
        <taxon>Ecdysozoa</taxon>
        <taxon>Arthropoda</taxon>
        <taxon>Chelicerata</taxon>
        <taxon>Arachnida</taxon>
        <taxon>Acari</taxon>
        <taxon>Parasitiformes</taxon>
        <taxon>Ixodida</taxon>
        <taxon>Ixodoidea</taxon>
        <taxon>Ixodidae</taxon>
        <taxon>Rhipicephalinae</taxon>
        <taxon>Dermacentor</taxon>
    </lineage>
</organism>
<dbReference type="Proteomes" id="UP000821865">
    <property type="component" value="Chromosome 2"/>
</dbReference>
<evidence type="ECO:0000313" key="1">
    <source>
        <dbReference type="EMBL" id="KAH7965557.1"/>
    </source>
</evidence>
<gene>
    <name evidence="1" type="ORF">HPB49_008745</name>
</gene>
<reference evidence="1" key="1">
    <citation type="submission" date="2020-05" db="EMBL/GenBank/DDBJ databases">
        <title>Large-scale comparative analyses of tick genomes elucidate their genetic diversity and vector capacities.</title>
        <authorList>
            <person name="Jia N."/>
            <person name="Wang J."/>
            <person name="Shi W."/>
            <person name="Du L."/>
            <person name="Sun Y."/>
            <person name="Zhan W."/>
            <person name="Jiang J."/>
            <person name="Wang Q."/>
            <person name="Zhang B."/>
            <person name="Ji P."/>
            <person name="Sakyi L.B."/>
            <person name="Cui X."/>
            <person name="Yuan T."/>
            <person name="Jiang B."/>
            <person name="Yang W."/>
            <person name="Lam T.T.-Y."/>
            <person name="Chang Q."/>
            <person name="Ding S."/>
            <person name="Wang X."/>
            <person name="Zhu J."/>
            <person name="Ruan X."/>
            <person name="Zhao L."/>
            <person name="Wei J."/>
            <person name="Que T."/>
            <person name="Du C."/>
            <person name="Cheng J."/>
            <person name="Dai P."/>
            <person name="Han X."/>
            <person name="Huang E."/>
            <person name="Gao Y."/>
            <person name="Liu J."/>
            <person name="Shao H."/>
            <person name="Ye R."/>
            <person name="Li L."/>
            <person name="Wei W."/>
            <person name="Wang X."/>
            <person name="Wang C."/>
            <person name="Yang T."/>
            <person name="Huo Q."/>
            <person name="Li W."/>
            <person name="Guo W."/>
            <person name="Chen H."/>
            <person name="Zhou L."/>
            <person name="Ni X."/>
            <person name="Tian J."/>
            <person name="Zhou Y."/>
            <person name="Sheng Y."/>
            <person name="Liu T."/>
            <person name="Pan Y."/>
            <person name="Xia L."/>
            <person name="Li J."/>
            <person name="Zhao F."/>
            <person name="Cao W."/>
        </authorList>
    </citation>
    <scope>NUCLEOTIDE SEQUENCE</scope>
    <source>
        <strain evidence="1">Dsil-2018</strain>
    </source>
</reference>
<dbReference type="EMBL" id="CM023471">
    <property type="protein sequence ID" value="KAH7965557.1"/>
    <property type="molecule type" value="Genomic_DNA"/>
</dbReference>
<proteinExistence type="predicted"/>
<evidence type="ECO:0000313" key="2">
    <source>
        <dbReference type="Proteomes" id="UP000821865"/>
    </source>
</evidence>
<protein>
    <submittedName>
        <fullName evidence="1">Uncharacterized protein</fullName>
    </submittedName>
</protein>
<accession>A0ACB8DC57</accession>